<dbReference type="InterPro" id="IPR006367">
    <property type="entry name" value="Sirohaem_synthase_N"/>
</dbReference>
<dbReference type="SUPFAM" id="SSF51735">
    <property type="entry name" value="NAD(P)-binding Rossmann-fold domains"/>
    <property type="match status" value="1"/>
</dbReference>
<name>A0A1T4K4D8_9BACT</name>
<evidence type="ECO:0000256" key="1">
    <source>
        <dbReference type="ARBA" id="ARBA00005010"/>
    </source>
</evidence>
<dbReference type="EMBL" id="FUWR01000001">
    <property type="protein sequence ID" value="SJZ37308.1"/>
    <property type="molecule type" value="Genomic_DNA"/>
</dbReference>
<dbReference type="InterPro" id="IPR050161">
    <property type="entry name" value="Siro_Cobalamin_biosynth"/>
</dbReference>
<comment type="similarity">
    <text evidence="2 16">Belongs to the precorrin methyltransferase family.</text>
</comment>
<dbReference type="InterPro" id="IPR000878">
    <property type="entry name" value="4pyrrol_Mease"/>
</dbReference>
<evidence type="ECO:0000256" key="8">
    <source>
        <dbReference type="ARBA" id="ARBA00023027"/>
    </source>
</evidence>
<reference evidence="19" key="1">
    <citation type="submission" date="2017-02" db="EMBL/GenBank/DDBJ databases">
        <authorList>
            <person name="Varghese N."/>
            <person name="Submissions S."/>
        </authorList>
    </citation>
    <scope>NUCLEOTIDE SEQUENCE [LARGE SCALE GENOMIC DNA]</scope>
    <source>
        <strain evidence="19">ATCC BAA-34</strain>
    </source>
</reference>
<keyword evidence="4 16" id="KW-0489">Methyltransferase</keyword>
<dbReference type="Gene3D" id="3.40.1010.10">
    <property type="entry name" value="Cobalt-precorrin-4 Transmethylase, Domain 1"/>
    <property type="match status" value="1"/>
</dbReference>
<dbReference type="SUPFAM" id="SSF53790">
    <property type="entry name" value="Tetrapyrrole methylase"/>
    <property type="match status" value="1"/>
</dbReference>
<dbReference type="SUPFAM" id="SSF75615">
    <property type="entry name" value="Siroheme synthase middle domains-like"/>
    <property type="match status" value="1"/>
</dbReference>
<dbReference type="InterPro" id="IPR014776">
    <property type="entry name" value="4pyrrole_Mease_sub2"/>
</dbReference>
<keyword evidence="11" id="KW-0511">Multifunctional enzyme</keyword>
<dbReference type="Proteomes" id="UP000190102">
    <property type="component" value="Unassembled WGS sequence"/>
</dbReference>
<dbReference type="GO" id="GO:0009236">
    <property type="term" value="P:cobalamin biosynthetic process"/>
    <property type="evidence" value="ECO:0007669"/>
    <property type="project" value="UniProtKB-KW"/>
</dbReference>
<dbReference type="UniPathway" id="UPA00262">
    <property type="reaction ID" value="UER00211"/>
</dbReference>
<dbReference type="PANTHER" id="PTHR45790">
    <property type="entry name" value="SIROHEME SYNTHASE-RELATED"/>
    <property type="match status" value="1"/>
</dbReference>
<keyword evidence="3" id="KW-0169">Cobalamin biosynthesis</keyword>
<dbReference type="GO" id="GO:0019354">
    <property type="term" value="P:siroheme biosynthetic process"/>
    <property type="evidence" value="ECO:0007669"/>
    <property type="project" value="UniProtKB-UniPathway"/>
</dbReference>
<gene>
    <name evidence="18" type="ORF">SAMN02745119_00300</name>
</gene>
<evidence type="ECO:0000256" key="13">
    <source>
        <dbReference type="ARBA" id="ARBA00047561"/>
    </source>
</evidence>
<feature type="domain" description="Tetrapyrrole methylase" evidence="17">
    <location>
        <begin position="218"/>
        <end position="429"/>
    </location>
</feature>
<evidence type="ECO:0000259" key="17">
    <source>
        <dbReference type="Pfam" id="PF00590"/>
    </source>
</evidence>
<dbReference type="NCBIfam" id="NF004790">
    <property type="entry name" value="PRK06136.1"/>
    <property type="match status" value="1"/>
</dbReference>
<evidence type="ECO:0000256" key="6">
    <source>
        <dbReference type="ARBA" id="ARBA00022691"/>
    </source>
</evidence>
<dbReference type="GO" id="GO:0051266">
    <property type="term" value="F:sirohydrochlorin ferrochelatase activity"/>
    <property type="evidence" value="ECO:0007669"/>
    <property type="project" value="InterPro"/>
</dbReference>
<evidence type="ECO:0000256" key="15">
    <source>
        <dbReference type="PIRSR" id="PIRSR036426-1"/>
    </source>
</evidence>
<dbReference type="InterPro" id="IPR006366">
    <property type="entry name" value="CobA/CysG_C"/>
</dbReference>
<organism evidence="18 19">
    <name type="scientific">Trichlorobacter thiogenes</name>
    <dbReference type="NCBI Taxonomy" id="115783"/>
    <lineage>
        <taxon>Bacteria</taxon>
        <taxon>Pseudomonadati</taxon>
        <taxon>Thermodesulfobacteriota</taxon>
        <taxon>Desulfuromonadia</taxon>
        <taxon>Geobacterales</taxon>
        <taxon>Geobacteraceae</taxon>
        <taxon>Trichlorobacter</taxon>
    </lineage>
</organism>
<dbReference type="Pfam" id="PF13241">
    <property type="entry name" value="NAD_binding_7"/>
    <property type="match status" value="1"/>
</dbReference>
<protein>
    <submittedName>
        <fullName evidence="18">Uroporphyrin-III C-methyltransferase / precorrin-2 dehydrogenase / sirohydrochlorin ferrochelatase</fullName>
    </submittedName>
</protein>
<evidence type="ECO:0000313" key="19">
    <source>
        <dbReference type="Proteomes" id="UP000190102"/>
    </source>
</evidence>
<keyword evidence="6" id="KW-0949">S-adenosyl-L-methionine</keyword>
<dbReference type="NCBIfam" id="TIGR01470">
    <property type="entry name" value="cysG_Nterm"/>
    <property type="match status" value="1"/>
</dbReference>
<dbReference type="GO" id="GO:0051287">
    <property type="term" value="F:NAD binding"/>
    <property type="evidence" value="ECO:0007669"/>
    <property type="project" value="InterPro"/>
</dbReference>
<evidence type="ECO:0000256" key="16">
    <source>
        <dbReference type="RuleBase" id="RU003960"/>
    </source>
</evidence>
<evidence type="ECO:0000256" key="10">
    <source>
        <dbReference type="ARBA" id="ARBA00023244"/>
    </source>
</evidence>
<keyword evidence="7" id="KW-0560">Oxidoreductase</keyword>
<dbReference type="FunFam" id="3.30.950.10:FF:000001">
    <property type="entry name" value="Siroheme synthase"/>
    <property type="match status" value="1"/>
</dbReference>
<keyword evidence="8" id="KW-0520">NAD</keyword>
<dbReference type="GO" id="GO:0004851">
    <property type="term" value="F:uroporphyrin-III C-methyltransferase activity"/>
    <property type="evidence" value="ECO:0007669"/>
    <property type="project" value="InterPro"/>
</dbReference>
<dbReference type="GO" id="GO:0032259">
    <property type="term" value="P:methylation"/>
    <property type="evidence" value="ECO:0007669"/>
    <property type="project" value="UniProtKB-KW"/>
</dbReference>
<dbReference type="InterPro" id="IPR035996">
    <property type="entry name" value="4pyrrol_Methylase_sf"/>
</dbReference>
<proteinExistence type="inferred from homology"/>
<feature type="active site" description="Proton acceptor" evidence="15">
    <location>
        <position position="248"/>
    </location>
</feature>
<dbReference type="InterPro" id="IPR036291">
    <property type="entry name" value="NAD(P)-bd_dom_sf"/>
</dbReference>
<dbReference type="RefSeq" id="WP_078788603.1">
    <property type="nucleotide sequence ID" value="NZ_FUWR01000001.1"/>
</dbReference>
<sequence>MFLPIHIQMDNRPCLIVGGSLVAARKCMKLLEYGARVTAVAPAFCHDPVWQQAGVTCLCQPYDSSLLAGIFLAIAATDDQQVNASVLADAEKLGVLAQRTDQADAGDFFLPATLRQGTLTVSFGTDGVNPAFSRMLRDQAAARYDEAYSVYGAMTEEIRGSAAWQRLAQQQRKSGLRALSRCSGRALSLIRSGNHAEARELLAAAAGIKAATTTIQPVCLIGAGPGDPGLITVKGAERLQQAEVVLYDGYANPLFLQQYCPDAEHIDVGKHKGGTCRTQAEINDLMLEKAATGAAVVRLKGGDPLMFGRGGEEARLLAKHGIPFEIIPGVTSALAAPTYAGIPVTDREFASSVGFYSMHKKEGELLSDQEWQRMAQGPDTLVLLMGSTVLQEIAGNLIRCGRAPATPVALITKGTHPTQTRYLGTLATIAGLAERHRPERPGLVVVGDVVNVIPAMDWFPCVTISGTEA</sequence>
<evidence type="ECO:0000256" key="12">
    <source>
        <dbReference type="ARBA" id="ARBA00025705"/>
    </source>
</evidence>
<dbReference type="NCBIfam" id="TIGR01469">
    <property type="entry name" value="cobA_cysG_Cterm"/>
    <property type="match status" value="1"/>
</dbReference>
<evidence type="ECO:0000256" key="11">
    <source>
        <dbReference type="ARBA" id="ARBA00023268"/>
    </source>
</evidence>
<accession>A0A1T4K4D8</accession>
<dbReference type="FunFam" id="3.40.1010.10:FF:000001">
    <property type="entry name" value="Siroheme synthase"/>
    <property type="match status" value="1"/>
</dbReference>
<dbReference type="STRING" id="115783.SAMN02745119_00300"/>
<comment type="pathway">
    <text evidence="14">Cofactor biosynthesis; adenosylcobalamin biosynthesis; precorrin-2 from uroporphyrinogen III: step 1/1.</text>
</comment>
<dbReference type="AlphaFoldDB" id="A0A1T4K4D8"/>
<evidence type="ECO:0000256" key="5">
    <source>
        <dbReference type="ARBA" id="ARBA00022679"/>
    </source>
</evidence>
<evidence type="ECO:0000256" key="14">
    <source>
        <dbReference type="ARBA" id="ARBA00060548"/>
    </source>
</evidence>
<evidence type="ECO:0000256" key="3">
    <source>
        <dbReference type="ARBA" id="ARBA00022573"/>
    </source>
</evidence>
<keyword evidence="5 16" id="KW-0808">Transferase</keyword>
<feature type="active site" description="Proton donor" evidence="15">
    <location>
        <position position="270"/>
    </location>
</feature>
<dbReference type="Gene3D" id="3.30.950.10">
    <property type="entry name" value="Methyltransferase, Cobalt-precorrin-4 Transmethylase, Domain 2"/>
    <property type="match status" value="1"/>
</dbReference>
<dbReference type="Gene3D" id="3.40.50.720">
    <property type="entry name" value="NAD(P)-binding Rossmann-like Domain"/>
    <property type="match status" value="1"/>
</dbReference>
<dbReference type="PROSITE" id="PS00839">
    <property type="entry name" value="SUMT_1"/>
    <property type="match status" value="1"/>
</dbReference>
<keyword evidence="9" id="KW-0456">Lyase</keyword>
<evidence type="ECO:0000256" key="7">
    <source>
        <dbReference type="ARBA" id="ARBA00023002"/>
    </source>
</evidence>
<evidence type="ECO:0000256" key="9">
    <source>
        <dbReference type="ARBA" id="ARBA00023239"/>
    </source>
</evidence>
<dbReference type="InterPro" id="IPR014777">
    <property type="entry name" value="4pyrrole_Mease_sub1"/>
</dbReference>
<comment type="pathway">
    <text evidence="1">Porphyrin-containing compound metabolism; siroheme biosynthesis; sirohydrochlorin from precorrin-2: step 1/1.</text>
</comment>
<evidence type="ECO:0000313" key="18">
    <source>
        <dbReference type="EMBL" id="SJZ37308.1"/>
    </source>
</evidence>
<dbReference type="InterPro" id="IPR012409">
    <property type="entry name" value="Sirohaem_synth"/>
</dbReference>
<dbReference type="Pfam" id="PF00590">
    <property type="entry name" value="TP_methylase"/>
    <property type="match status" value="1"/>
</dbReference>
<evidence type="ECO:0000256" key="2">
    <source>
        <dbReference type="ARBA" id="ARBA00005879"/>
    </source>
</evidence>
<dbReference type="CDD" id="cd11642">
    <property type="entry name" value="SUMT"/>
    <property type="match status" value="1"/>
</dbReference>
<dbReference type="PIRSF" id="PIRSF036426">
    <property type="entry name" value="Sirohaem_synth"/>
    <property type="match status" value="1"/>
</dbReference>
<dbReference type="PROSITE" id="PS00840">
    <property type="entry name" value="SUMT_2"/>
    <property type="match status" value="1"/>
</dbReference>
<keyword evidence="19" id="KW-1185">Reference proteome</keyword>
<comment type="catalytic activity">
    <reaction evidence="13">
        <text>precorrin-2 + NAD(+) = sirohydrochlorin + NADH + 2 H(+)</text>
        <dbReference type="Rhea" id="RHEA:15613"/>
        <dbReference type="ChEBI" id="CHEBI:15378"/>
        <dbReference type="ChEBI" id="CHEBI:57540"/>
        <dbReference type="ChEBI" id="CHEBI:57945"/>
        <dbReference type="ChEBI" id="CHEBI:58351"/>
        <dbReference type="ChEBI" id="CHEBI:58827"/>
        <dbReference type="EC" id="1.3.1.76"/>
    </reaction>
</comment>
<dbReference type="GO" id="GO:0043115">
    <property type="term" value="F:precorrin-2 dehydrogenase activity"/>
    <property type="evidence" value="ECO:0007669"/>
    <property type="project" value="UniProtKB-EC"/>
</dbReference>
<evidence type="ECO:0000256" key="4">
    <source>
        <dbReference type="ARBA" id="ARBA00022603"/>
    </source>
</evidence>
<dbReference type="InterPro" id="IPR003043">
    <property type="entry name" value="Uropor_MeTrfase_CS"/>
</dbReference>
<comment type="pathway">
    <text evidence="12">Porphyrin-containing compound metabolism; siroheme biosynthesis; precorrin-2 from uroporphyrinogen III: step 1/1.</text>
</comment>
<dbReference type="OrthoDB" id="9815856at2"/>
<dbReference type="PANTHER" id="PTHR45790:SF3">
    <property type="entry name" value="S-ADENOSYL-L-METHIONINE-DEPENDENT UROPORPHYRINOGEN III METHYLTRANSFERASE, CHLOROPLASTIC"/>
    <property type="match status" value="1"/>
</dbReference>
<keyword evidence="10" id="KW-0627">Porphyrin biosynthesis</keyword>